<proteinExistence type="predicted"/>
<sequence length="77" mass="7197">MVLSLSVAVLGAVAGLVGAPSAAAACNDSSGTVVCAQGDVRGTHAAPPSRGTLGSYGSFCSGTACYLDGGLGVVLGP</sequence>
<name>A0A7I7X9M3_9MYCO</name>
<keyword evidence="1" id="KW-0732">Signal</keyword>
<feature type="signal peptide" evidence="1">
    <location>
        <begin position="1"/>
        <end position="24"/>
    </location>
</feature>
<feature type="chain" id="PRO_5029761825" description="Secreted protein" evidence="1">
    <location>
        <begin position="25"/>
        <end position="77"/>
    </location>
</feature>
<dbReference type="AlphaFoldDB" id="A0A7I7X9M3"/>
<evidence type="ECO:0008006" key="4">
    <source>
        <dbReference type="Google" id="ProtNLM"/>
    </source>
</evidence>
<organism evidence="2 3">
    <name type="scientific">Mycolicibacterium madagascariense</name>
    <dbReference type="NCBI Taxonomy" id="212765"/>
    <lineage>
        <taxon>Bacteria</taxon>
        <taxon>Bacillati</taxon>
        <taxon>Actinomycetota</taxon>
        <taxon>Actinomycetes</taxon>
        <taxon>Mycobacteriales</taxon>
        <taxon>Mycobacteriaceae</taxon>
        <taxon>Mycolicibacterium</taxon>
    </lineage>
</organism>
<keyword evidence="3" id="KW-1185">Reference proteome</keyword>
<evidence type="ECO:0000313" key="2">
    <source>
        <dbReference type="EMBL" id="BBZ26274.1"/>
    </source>
</evidence>
<gene>
    <name evidence="2" type="ORF">MMAD_05690</name>
</gene>
<evidence type="ECO:0000313" key="3">
    <source>
        <dbReference type="Proteomes" id="UP000466517"/>
    </source>
</evidence>
<accession>A0A7I7X9M3</accession>
<dbReference type="KEGG" id="mmag:MMAD_05690"/>
<dbReference type="Proteomes" id="UP000466517">
    <property type="component" value="Chromosome"/>
</dbReference>
<evidence type="ECO:0000256" key="1">
    <source>
        <dbReference type="SAM" id="SignalP"/>
    </source>
</evidence>
<dbReference type="EMBL" id="AP022610">
    <property type="protein sequence ID" value="BBZ26274.1"/>
    <property type="molecule type" value="Genomic_DNA"/>
</dbReference>
<reference evidence="2 3" key="1">
    <citation type="journal article" date="2019" name="Emerg. Microbes Infect.">
        <title>Comprehensive subspecies identification of 175 nontuberculous mycobacteria species based on 7547 genomic profiles.</title>
        <authorList>
            <person name="Matsumoto Y."/>
            <person name="Kinjo T."/>
            <person name="Motooka D."/>
            <person name="Nabeya D."/>
            <person name="Jung N."/>
            <person name="Uechi K."/>
            <person name="Horii T."/>
            <person name="Iida T."/>
            <person name="Fujita J."/>
            <person name="Nakamura S."/>
        </authorList>
    </citation>
    <scope>NUCLEOTIDE SEQUENCE [LARGE SCALE GENOMIC DNA]</scope>
    <source>
        <strain evidence="2 3">JCM 13574</strain>
    </source>
</reference>
<protein>
    <recommendedName>
        <fullName evidence="4">Secreted protein</fullName>
    </recommendedName>
</protein>